<comment type="caution">
    <text evidence="2">The sequence shown here is derived from an EMBL/GenBank/DDBJ whole genome shotgun (WGS) entry which is preliminary data.</text>
</comment>
<gene>
    <name evidence="2" type="ORF">E2C01_017745</name>
</gene>
<keyword evidence="3" id="KW-1185">Reference proteome</keyword>
<dbReference type="EMBL" id="VSRR010001358">
    <property type="protein sequence ID" value="MPC24657.1"/>
    <property type="molecule type" value="Genomic_DNA"/>
</dbReference>
<sequence length="95" mass="10512">MNQGNYLELLCDHLPGSFEMCQASTFMQDCAPCHTAKKFVGDNKTGVTQPWLFNYPNSKLRCTIFGTHSLPSSHGAGRQPSGPFGRMQETSREAN</sequence>
<evidence type="ECO:0000313" key="2">
    <source>
        <dbReference type="EMBL" id="MPC24657.1"/>
    </source>
</evidence>
<organism evidence="2 3">
    <name type="scientific">Portunus trituberculatus</name>
    <name type="common">Swimming crab</name>
    <name type="synonym">Neptunus trituberculatus</name>
    <dbReference type="NCBI Taxonomy" id="210409"/>
    <lineage>
        <taxon>Eukaryota</taxon>
        <taxon>Metazoa</taxon>
        <taxon>Ecdysozoa</taxon>
        <taxon>Arthropoda</taxon>
        <taxon>Crustacea</taxon>
        <taxon>Multicrustacea</taxon>
        <taxon>Malacostraca</taxon>
        <taxon>Eumalacostraca</taxon>
        <taxon>Eucarida</taxon>
        <taxon>Decapoda</taxon>
        <taxon>Pleocyemata</taxon>
        <taxon>Brachyura</taxon>
        <taxon>Eubrachyura</taxon>
        <taxon>Portunoidea</taxon>
        <taxon>Portunidae</taxon>
        <taxon>Portuninae</taxon>
        <taxon>Portunus</taxon>
    </lineage>
</organism>
<evidence type="ECO:0000313" key="3">
    <source>
        <dbReference type="Proteomes" id="UP000324222"/>
    </source>
</evidence>
<feature type="region of interest" description="Disordered" evidence="1">
    <location>
        <begin position="71"/>
        <end position="95"/>
    </location>
</feature>
<dbReference type="AlphaFoldDB" id="A0A5B7DUC8"/>
<reference evidence="2 3" key="1">
    <citation type="submission" date="2019-05" db="EMBL/GenBank/DDBJ databases">
        <title>Another draft genome of Portunus trituberculatus and its Hox gene families provides insights of decapod evolution.</title>
        <authorList>
            <person name="Jeong J.-H."/>
            <person name="Song I."/>
            <person name="Kim S."/>
            <person name="Choi T."/>
            <person name="Kim D."/>
            <person name="Ryu S."/>
            <person name="Kim W."/>
        </authorList>
    </citation>
    <scope>NUCLEOTIDE SEQUENCE [LARGE SCALE GENOMIC DNA]</scope>
    <source>
        <tissue evidence="2">Muscle</tissue>
    </source>
</reference>
<protein>
    <submittedName>
        <fullName evidence="2">Uncharacterized protein</fullName>
    </submittedName>
</protein>
<name>A0A5B7DUC8_PORTR</name>
<accession>A0A5B7DUC8</accession>
<evidence type="ECO:0000256" key="1">
    <source>
        <dbReference type="SAM" id="MobiDB-lite"/>
    </source>
</evidence>
<dbReference type="Proteomes" id="UP000324222">
    <property type="component" value="Unassembled WGS sequence"/>
</dbReference>
<proteinExistence type="predicted"/>